<organism evidence="1 2">
    <name type="scientific">Candidatus Opimibacter skivensis</name>
    <dbReference type="NCBI Taxonomy" id="2982028"/>
    <lineage>
        <taxon>Bacteria</taxon>
        <taxon>Pseudomonadati</taxon>
        <taxon>Bacteroidota</taxon>
        <taxon>Saprospiria</taxon>
        <taxon>Saprospirales</taxon>
        <taxon>Saprospiraceae</taxon>
        <taxon>Candidatus Opimibacter</taxon>
    </lineage>
</organism>
<proteinExistence type="predicted"/>
<evidence type="ECO:0000313" key="2">
    <source>
        <dbReference type="Proteomes" id="UP000808337"/>
    </source>
</evidence>
<reference evidence="1 2" key="1">
    <citation type="submission" date="2020-10" db="EMBL/GenBank/DDBJ databases">
        <title>Connecting structure to function with the recovery of over 1000 high-quality activated sludge metagenome-assembled genomes encoding full-length rRNA genes using long-read sequencing.</title>
        <authorList>
            <person name="Singleton C.M."/>
            <person name="Petriglieri F."/>
            <person name="Kristensen J.M."/>
            <person name="Kirkegaard R.H."/>
            <person name="Michaelsen T.Y."/>
            <person name="Andersen M.H."/>
            <person name="Karst S.M."/>
            <person name="Dueholm M.S."/>
            <person name="Nielsen P.H."/>
            <person name="Albertsen M."/>
        </authorList>
    </citation>
    <scope>NUCLEOTIDE SEQUENCE [LARGE SCALE GENOMIC DNA]</scope>
    <source>
        <strain evidence="1">Ribe_18-Q3-R11-54_MAXAC.273</strain>
    </source>
</reference>
<dbReference type="AlphaFoldDB" id="A0A9D7SYA5"/>
<accession>A0A9D7SYA5</accession>
<evidence type="ECO:0000313" key="1">
    <source>
        <dbReference type="EMBL" id="MBK9983900.1"/>
    </source>
</evidence>
<comment type="caution">
    <text evidence="1">The sequence shown here is derived from an EMBL/GenBank/DDBJ whole genome shotgun (WGS) entry which is preliminary data.</text>
</comment>
<protein>
    <submittedName>
        <fullName evidence="1">Uncharacterized protein</fullName>
    </submittedName>
</protein>
<name>A0A9D7SYA5_9BACT</name>
<dbReference type="Proteomes" id="UP000808337">
    <property type="component" value="Unassembled WGS sequence"/>
</dbReference>
<gene>
    <name evidence="1" type="ORF">IPP15_16295</name>
</gene>
<sequence length="132" mass="15800">MKTNYLSQTESLKLEEKFFEEAKQIQAMQDEINNIQDQLDKAFETTEMKEYSFGKAVDFERILLLKQISEELEPKRERLRESIINLYHSLFPGDIFISQNFYDVWISIKPNWVVRFAIDLESIELKLKDELN</sequence>
<dbReference type="EMBL" id="JADKGY010000029">
    <property type="protein sequence ID" value="MBK9983900.1"/>
    <property type="molecule type" value="Genomic_DNA"/>
</dbReference>